<evidence type="ECO:0000259" key="8">
    <source>
        <dbReference type="PROSITE" id="PS51294"/>
    </source>
</evidence>
<feature type="compositionally biased region" description="Low complexity" evidence="5">
    <location>
        <begin position="504"/>
        <end position="515"/>
    </location>
</feature>
<feature type="signal peptide" evidence="6">
    <location>
        <begin position="1"/>
        <end position="20"/>
    </location>
</feature>
<dbReference type="EMBL" id="JALJOS010000002">
    <property type="protein sequence ID" value="KAK9843198.1"/>
    <property type="molecule type" value="Genomic_DNA"/>
</dbReference>
<dbReference type="SUPFAM" id="SSF46689">
    <property type="entry name" value="Homeodomain-like"/>
    <property type="match status" value="2"/>
</dbReference>
<dbReference type="InterPro" id="IPR017930">
    <property type="entry name" value="Myb_dom"/>
</dbReference>
<feature type="domain" description="HTH myb-type" evidence="8">
    <location>
        <begin position="99"/>
        <end position="153"/>
    </location>
</feature>
<feature type="chain" id="PRO_5043329437" evidence="6">
    <location>
        <begin position="21"/>
        <end position="836"/>
    </location>
</feature>
<feature type="region of interest" description="Disordered" evidence="5">
    <location>
        <begin position="772"/>
        <end position="825"/>
    </location>
</feature>
<evidence type="ECO:0000256" key="6">
    <source>
        <dbReference type="SAM" id="SignalP"/>
    </source>
</evidence>
<dbReference type="SMART" id="SM00717">
    <property type="entry name" value="SANT"/>
    <property type="match status" value="3"/>
</dbReference>
<dbReference type="CDD" id="cd00167">
    <property type="entry name" value="SANT"/>
    <property type="match status" value="3"/>
</dbReference>
<keyword evidence="1" id="KW-0805">Transcription regulation</keyword>
<dbReference type="PANTHER" id="PTHR46621">
    <property type="entry name" value="SNRNA-ACTIVATING PROTEIN COMPLEX SUBUNIT 4"/>
    <property type="match status" value="1"/>
</dbReference>
<sequence>MTLTCDVACMLVLHQAAVWPLEGVGPEPSGCRPTGSHCAMPMPTTVNGRPVKTGSWTPQEDKLLADWQAKLGNRWSAVAKKISGRTGQQCAQRWRHKVNPHIKKEKWTDDEDDRLAMLVRQFGSAWAEIARRMRGRTDQQCMGRWRRHLDPSIRREAWGANEDALLVRMYAEFGSQWSRISKAVAGRTAQQCRARWFQLQPNGGPEGRIMPSGRSSARRASRRSHPDEFDEDDDDDDLGEDFDDDDDCGDEEGEGSGAGDEDGQASRLDGVTEVDDGSYDDRGRQPHILPLASPRGPNRMYAPRDKVNAFDRAPYIGRRPVPTGVIRRLPGSGYRAEPKMEGEPATPLPKSLSPLHHLPLRSQNGRQKGHSSSARPDGMQMQHRNRMADSWVSSNTVLRKNGHHQGGHFANSAAFPPWIGGNPDGDDTSAPPTPAGRTLGQRVGNPPDELSPPAMLGSPLSRQTGRRAEAQLLNGQSSPLPWSAQAAPSGERLFASPSPRKRPAPGALPLGASPLRHVSRPAPTFPDLPLNDLNKPRIGPHNGFNTPGNICLGPAAATATPPKDSSAQPPRVPDGQASPQASHSPLPNGFSSPPEAAAAPQEGSSQETDAADGTQQKMLGDASAGGSDRISPIFGGPHRSPGQYWRSSPTNSVLSLLRSPTGGPAYKADLLASPDFSALVHSPRSAEKLAAATAAGIPLPKALANLASQQGRSLFANGHPAAVQSLLHSQSVDDGDENVAGPAARCSRKVVRKLINAGPGHAAVAALAGQLSTQGDARSSEDVDTESPTKKSRSDSLSILPLQTHQPFRLQGSSTSAARPRSEQARQKFLAMMDTI</sequence>
<dbReference type="PROSITE" id="PS51294">
    <property type="entry name" value="HTH_MYB"/>
    <property type="match status" value="3"/>
</dbReference>
<feature type="compositionally biased region" description="Low complexity" evidence="5">
    <location>
        <begin position="348"/>
        <end position="357"/>
    </location>
</feature>
<reference evidence="9 10" key="1">
    <citation type="journal article" date="2024" name="Nat. Commun.">
        <title>Phylogenomics reveals the evolutionary origins of lichenization in chlorophyte algae.</title>
        <authorList>
            <person name="Puginier C."/>
            <person name="Libourel C."/>
            <person name="Otte J."/>
            <person name="Skaloud P."/>
            <person name="Haon M."/>
            <person name="Grisel S."/>
            <person name="Petersen M."/>
            <person name="Berrin J.G."/>
            <person name="Delaux P.M."/>
            <person name="Dal Grande F."/>
            <person name="Keller J."/>
        </authorList>
    </citation>
    <scope>NUCLEOTIDE SEQUENCE [LARGE SCALE GENOMIC DNA]</scope>
    <source>
        <strain evidence="9 10">SAG 2145</strain>
    </source>
</reference>
<dbReference type="InterPro" id="IPR009057">
    <property type="entry name" value="Homeodomain-like_sf"/>
</dbReference>
<dbReference type="PROSITE" id="PS50090">
    <property type="entry name" value="MYB_LIKE"/>
    <property type="match status" value="3"/>
</dbReference>
<comment type="caution">
    <text evidence="9">The sequence shown here is derived from an EMBL/GenBank/DDBJ whole genome shotgun (WGS) entry which is preliminary data.</text>
</comment>
<evidence type="ECO:0000256" key="4">
    <source>
        <dbReference type="ARBA" id="ARBA00023242"/>
    </source>
</evidence>
<proteinExistence type="predicted"/>
<feature type="domain" description="HTH myb-type" evidence="8">
    <location>
        <begin position="154"/>
        <end position="204"/>
    </location>
</feature>
<dbReference type="PANTHER" id="PTHR46621:SF1">
    <property type="entry name" value="SNRNA-ACTIVATING PROTEIN COMPLEX SUBUNIT 4"/>
    <property type="match status" value="1"/>
</dbReference>
<feature type="compositionally biased region" description="Polar residues" evidence="5">
    <location>
        <begin position="361"/>
        <end position="374"/>
    </location>
</feature>
<evidence type="ECO:0000256" key="2">
    <source>
        <dbReference type="ARBA" id="ARBA00023125"/>
    </source>
</evidence>
<dbReference type="GO" id="GO:0001006">
    <property type="term" value="F:RNA polymerase III type 3 promoter sequence-specific DNA binding"/>
    <property type="evidence" value="ECO:0007669"/>
    <property type="project" value="TreeGrafter"/>
</dbReference>
<dbReference type="GO" id="GO:0042796">
    <property type="term" value="P:snRNA transcription by RNA polymerase III"/>
    <property type="evidence" value="ECO:0007669"/>
    <property type="project" value="TreeGrafter"/>
</dbReference>
<dbReference type="Pfam" id="PF13921">
    <property type="entry name" value="Myb_DNA-bind_6"/>
    <property type="match status" value="1"/>
</dbReference>
<dbReference type="GO" id="GO:0019185">
    <property type="term" value="C:snRNA-activating protein complex"/>
    <property type="evidence" value="ECO:0007669"/>
    <property type="project" value="TreeGrafter"/>
</dbReference>
<feature type="domain" description="HTH myb-type" evidence="8">
    <location>
        <begin position="48"/>
        <end position="95"/>
    </location>
</feature>
<dbReference type="GO" id="GO:0042795">
    <property type="term" value="P:snRNA transcription by RNA polymerase II"/>
    <property type="evidence" value="ECO:0007669"/>
    <property type="project" value="TreeGrafter"/>
</dbReference>
<keyword evidence="3" id="KW-0804">Transcription</keyword>
<protein>
    <submittedName>
        <fullName evidence="9">Uncharacterized protein</fullName>
    </submittedName>
</protein>
<dbReference type="AlphaFoldDB" id="A0AAW1SCT4"/>
<accession>A0AAW1SCT4</accession>
<dbReference type="InterPro" id="IPR001005">
    <property type="entry name" value="SANT/Myb"/>
</dbReference>
<feature type="region of interest" description="Disordered" evidence="5">
    <location>
        <begin position="197"/>
        <end position="656"/>
    </location>
</feature>
<gene>
    <name evidence="9" type="ORF">WJX74_008565</name>
</gene>
<organism evidence="9 10">
    <name type="scientific">Apatococcus lobatus</name>
    <dbReference type="NCBI Taxonomy" id="904363"/>
    <lineage>
        <taxon>Eukaryota</taxon>
        <taxon>Viridiplantae</taxon>
        <taxon>Chlorophyta</taxon>
        <taxon>core chlorophytes</taxon>
        <taxon>Trebouxiophyceae</taxon>
        <taxon>Chlorellales</taxon>
        <taxon>Chlorellaceae</taxon>
        <taxon>Apatococcus</taxon>
    </lineage>
</organism>
<feature type="domain" description="Myb-like" evidence="7">
    <location>
        <begin position="48"/>
        <end position="98"/>
    </location>
</feature>
<feature type="compositionally biased region" description="Polar residues" evidence="5">
    <location>
        <begin position="645"/>
        <end position="654"/>
    </location>
</feature>
<dbReference type="Gene3D" id="1.10.10.60">
    <property type="entry name" value="Homeodomain-like"/>
    <property type="match status" value="3"/>
</dbReference>
<feature type="compositionally biased region" description="Polar residues" evidence="5">
    <location>
        <begin position="795"/>
        <end position="817"/>
    </location>
</feature>
<evidence type="ECO:0000256" key="3">
    <source>
        <dbReference type="ARBA" id="ARBA00023163"/>
    </source>
</evidence>
<feature type="compositionally biased region" description="Low complexity" evidence="5">
    <location>
        <begin position="591"/>
        <end position="607"/>
    </location>
</feature>
<name>A0AAW1SCT4_9CHLO</name>
<keyword evidence="4" id="KW-0539">Nucleus</keyword>
<keyword evidence="6" id="KW-0732">Signal</keyword>
<feature type="domain" description="Myb-like" evidence="7">
    <location>
        <begin position="150"/>
        <end position="200"/>
    </location>
</feature>
<feature type="compositionally biased region" description="Acidic residues" evidence="5">
    <location>
        <begin position="228"/>
        <end position="263"/>
    </location>
</feature>
<evidence type="ECO:0000313" key="10">
    <source>
        <dbReference type="Proteomes" id="UP001438707"/>
    </source>
</evidence>
<evidence type="ECO:0000256" key="1">
    <source>
        <dbReference type="ARBA" id="ARBA00023015"/>
    </source>
</evidence>
<evidence type="ECO:0000256" key="5">
    <source>
        <dbReference type="SAM" id="MobiDB-lite"/>
    </source>
</evidence>
<dbReference type="GO" id="GO:0000978">
    <property type="term" value="F:RNA polymerase II cis-regulatory region sequence-specific DNA binding"/>
    <property type="evidence" value="ECO:0007669"/>
    <property type="project" value="TreeGrafter"/>
</dbReference>
<keyword evidence="10" id="KW-1185">Reference proteome</keyword>
<dbReference type="InterPro" id="IPR051575">
    <property type="entry name" value="Myb-like_DNA-bd"/>
</dbReference>
<dbReference type="Proteomes" id="UP001438707">
    <property type="component" value="Unassembled WGS sequence"/>
</dbReference>
<dbReference type="Pfam" id="PF00249">
    <property type="entry name" value="Myb_DNA-binding"/>
    <property type="match status" value="1"/>
</dbReference>
<keyword evidence="2" id="KW-0238">DNA-binding</keyword>
<evidence type="ECO:0000313" key="9">
    <source>
        <dbReference type="EMBL" id="KAK9843198.1"/>
    </source>
</evidence>
<evidence type="ECO:0000259" key="7">
    <source>
        <dbReference type="PROSITE" id="PS50090"/>
    </source>
</evidence>
<feature type="domain" description="Myb-like" evidence="7">
    <location>
        <begin position="99"/>
        <end position="149"/>
    </location>
</feature>